<dbReference type="EMBL" id="JXTI01000076">
    <property type="protein sequence ID" value="KWX13281.1"/>
    <property type="molecule type" value="Genomic_DNA"/>
</dbReference>
<comment type="caution">
    <text evidence="2">The sequence shown here is derived from an EMBL/GenBank/DDBJ whole genome shotgun (WGS) entry which is preliminary data.</text>
</comment>
<evidence type="ECO:0000313" key="3">
    <source>
        <dbReference type="Proteomes" id="UP000070089"/>
    </source>
</evidence>
<organism evidence="2 3">
    <name type="scientific">Giardia duodenalis assemblage B</name>
    <dbReference type="NCBI Taxonomy" id="1394984"/>
    <lineage>
        <taxon>Eukaryota</taxon>
        <taxon>Metamonada</taxon>
        <taxon>Diplomonadida</taxon>
        <taxon>Hexamitidae</taxon>
        <taxon>Giardiinae</taxon>
        <taxon>Giardia</taxon>
    </lineage>
</organism>
<dbReference type="VEuPathDB" id="GiardiaDB:QR46_2747"/>
<gene>
    <name evidence="2" type="ORF">QR46_2747</name>
</gene>
<proteinExistence type="predicted"/>
<feature type="transmembrane region" description="Helical" evidence="1">
    <location>
        <begin position="187"/>
        <end position="207"/>
    </location>
</feature>
<dbReference type="Proteomes" id="UP000070089">
    <property type="component" value="Unassembled WGS sequence"/>
</dbReference>
<dbReference type="OrthoDB" id="10255149at2759"/>
<keyword evidence="1" id="KW-1133">Transmembrane helix</keyword>
<name>A0A132NT81_GIAIN</name>
<keyword evidence="1" id="KW-0812">Transmembrane</keyword>
<evidence type="ECO:0000256" key="1">
    <source>
        <dbReference type="SAM" id="Phobius"/>
    </source>
</evidence>
<protein>
    <submittedName>
        <fullName evidence="2">Uncharacterized protein</fullName>
    </submittedName>
</protein>
<evidence type="ECO:0000313" key="2">
    <source>
        <dbReference type="EMBL" id="KWX13281.1"/>
    </source>
</evidence>
<sequence>MNPLKCATKSLLVSGAESLSKQTIPSPKNTKYTMWTFTFGILSLTLVTSKASKVNVSICDPSNILNITEGQVFDRTLLTHAIMEGAGLPSDGDLLSIVNRTNYLNMTSCLRFLDPNSYAARALQRATTSKCQSFSTMGIVSGFRSNYLLHYIRTMSPPSTSDSCTTENTITFVLPRLTSTSQLDRNMTIWTVSLLVILILGTCWWMMAMDETKPDDLDDNFTDLLFNCPEMQLADESILDDEPWEEGGLDY</sequence>
<keyword evidence="1" id="KW-0472">Membrane</keyword>
<dbReference type="AlphaFoldDB" id="A0A132NT81"/>
<reference evidence="2 3" key="1">
    <citation type="journal article" date="2015" name="Mol. Biochem. Parasitol.">
        <title>Identification of polymorphic genes for use in assemblage B genotyping assays through comparative genomics of multiple assemblage B Giardia duodenalis isolates.</title>
        <authorList>
            <person name="Wielinga C."/>
            <person name="Thompson R.C."/>
            <person name="Monis P."/>
            <person name="Ryan U."/>
        </authorList>
    </citation>
    <scope>NUCLEOTIDE SEQUENCE [LARGE SCALE GENOMIC DNA]</scope>
    <source>
        <strain evidence="2 3">BAH15c1</strain>
    </source>
</reference>
<accession>A0A132NT81</accession>